<dbReference type="Pfam" id="PF05488">
    <property type="entry name" value="PAAR_motif"/>
    <property type="match status" value="1"/>
</dbReference>
<accession>A0A940MUQ3</accession>
<reference evidence="1" key="1">
    <citation type="submission" date="2021-03" db="EMBL/GenBank/DDBJ databases">
        <title>Sagittula salina sp. nov. strain M10.9X isolated from the marine waste.</title>
        <authorList>
            <person name="Satari L."/>
            <person name="Molina-Menor E."/>
            <person name="Vidal-Verdu A."/>
            <person name="Pascual J."/>
            <person name="Pereto J."/>
            <person name="Porcar M."/>
        </authorList>
    </citation>
    <scope>NUCLEOTIDE SEQUENCE</scope>
    <source>
        <strain evidence="1">M10.9X</strain>
    </source>
</reference>
<name>A0A940MUQ3_9RHOB</name>
<dbReference type="EMBL" id="JAGISH010000020">
    <property type="protein sequence ID" value="MBP0485003.1"/>
    <property type="molecule type" value="Genomic_DNA"/>
</dbReference>
<evidence type="ECO:0000313" key="1">
    <source>
        <dbReference type="EMBL" id="MBP0485003.1"/>
    </source>
</evidence>
<keyword evidence="2" id="KW-1185">Reference proteome</keyword>
<comment type="caution">
    <text evidence="1">The sequence shown here is derived from an EMBL/GenBank/DDBJ whole genome shotgun (WGS) entry which is preliminary data.</text>
</comment>
<dbReference type="AlphaFoldDB" id="A0A940MUQ3"/>
<proteinExistence type="predicted"/>
<gene>
    <name evidence="1" type="ORF">J5474_21220</name>
</gene>
<sequence length="114" mass="11945">MGQPVCCLGDMHLCNMTVPPTPVSPGMKHFGGPVVVPGQFHVRIMGRPVAVVSGLTTCMVQVLPPAAPPVPMPDPMVKGSMIVRINGLPVMRITDLCSHGGQMQTGNPLVKIAL</sequence>
<dbReference type="Gene3D" id="2.60.200.60">
    <property type="match status" value="1"/>
</dbReference>
<dbReference type="Proteomes" id="UP000675940">
    <property type="component" value="Unassembled WGS sequence"/>
</dbReference>
<dbReference type="InterPro" id="IPR008727">
    <property type="entry name" value="PAAR_motif"/>
</dbReference>
<evidence type="ECO:0000313" key="2">
    <source>
        <dbReference type="Proteomes" id="UP000675940"/>
    </source>
</evidence>
<protein>
    <submittedName>
        <fullName evidence="1">PAAR domain-containing protein</fullName>
    </submittedName>
</protein>
<organism evidence="1 2">
    <name type="scientific">Sagittula salina</name>
    <dbReference type="NCBI Taxonomy" id="2820268"/>
    <lineage>
        <taxon>Bacteria</taxon>
        <taxon>Pseudomonadati</taxon>
        <taxon>Pseudomonadota</taxon>
        <taxon>Alphaproteobacteria</taxon>
        <taxon>Rhodobacterales</taxon>
        <taxon>Roseobacteraceae</taxon>
        <taxon>Sagittula</taxon>
    </lineage>
</organism>
<dbReference type="RefSeq" id="WP_209363857.1">
    <property type="nucleotide sequence ID" value="NZ_JAGISH010000020.1"/>
</dbReference>